<gene>
    <name evidence="2" type="primary">LOC108808770</name>
</gene>
<dbReference type="GeneID" id="108808770"/>
<accession>A0A9W3BVP6</accession>
<reference evidence="2" key="2">
    <citation type="submission" date="2025-08" db="UniProtKB">
        <authorList>
            <consortium name="RefSeq"/>
        </authorList>
    </citation>
    <scope>IDENTIFICATION</scope>
    <source>
        <tissue evidence="2">Leaf</tissue>
    </source>
</reference>
<sequence>MSSSSEDGLDERLDEIFDDICDDTIDNIIEAQTKKQKKRAYIERNREAGHNRLWNDYFSEYPTYEEHLFRRRFHMNKGLFMHIVYALSENVPFFQQRRDATGRFGLSALQKCTAALRMLAYGSAADAVDEYLRLGETMALSCLHHFTDGVIHLFEDEYLRRPTAEDLQRLLDIGEKRGFPGMVGSIDCMHWEWKNCPTSWKGQYARGSNKPTIFLEAVASQDLWIWHAFFGPPSTLNDLNVLDRSPVFDDIIEGRAPRLEYVVNGHKYKFAYYLTDGIYPKWSTFIQSITRPQCEKARLFAKRQESARKDVERAFGVLQARFAIVRNPALTWDKKKIGKIMRACIILHNVIVENERNGYGRIDISEFEDGSVTRSSEVETETDMPTNLNNMFSDQNQKELRDAHIHEQLKKYLVKHIWNKFGHND</sequence>
<dbReference type="PANTHER" id="PTHR47150">
    <property type="entry name" value="OS12G0169200 PROTEIN"/>
    <property type="match status" value="1"/>
</dbReference>
<evidence type="ECO:0000313" key="1">
    <source>
        <dbReference type="Proteomes" id="UP000504610"/>
    </source>
</evidence>
<dbReference type="KEGG" id="rsz:108808770"/>
<name>A0A9W3BVP6_RAPSA</name>
<dbReference type="Proteomes" id="UP000504610">
    <property type="component" value="Chromosome 6"/>
</dbReference>
<dbReference type="AlphaFoldDB" id="A0A9W3BVP6"/>
<dbReference type="RefSeq" id="XP_056843307.1">
    <property type="nucleotide sequence ID" value="XM_056987327.1"/>
</dbReference>
<evidence type="ECO:0000313" key="2">
    <source>
        <dbReference type="RefSeq" id="XP_056843307.1"/>
    </source>
</evidence>
<proteinExistence type="predicted"/>
<dbReference type="InterPro" id="IPR006912">
    <property type="entry name" value="Harbinger_derived_prot"/>
</dbReference>
<dbReference type="OrthoDB" id="1106809at2759"/>
<keyword evidence="1" id="KW-1185">Reference proteome</keyword>
<dbReference type="PANTHER" id="PTHR47150:SF5">
    <property type="entry name" value="OS07G0546750 PROTEIN"/>
    <property type="match status" value="1"/>
</dbReference>
<protein>
    <submittedName>
        <fullName evidence="2">Uncharacterized protein LOC108808770</fullName>
    </submittedName>
</protein>
<dbReference type="Pfam" id="PF04827">
    <property type="entry name" value="Plant_tran"/>
    <property type="match status" value="1"/>
</dbReference>
<reference evidence="1" key="1">
    <citation type="journal article" date="2019" name="Database">
        <title>The radish genome database (RadishGD): an integrated information resource for radish genomics.</title>
        <authorList>
            <person name="Yu H.J."/>
            <person name="Baek S."/>
            <person name="Lee Y.J."/>
            <person name="Cho A."/>
            <person name="Mun J.H."/>
        </authorList>
    </citation>
    <scope>NUCLEOTIDE SEQUENCE [LARGE SCALE GENOMIC DNA]</scope>
    <source>
        <strain evidence="1">cv. WK10039</strain>
    </source>
</reference>
<organism evidence="1 2">
    <name type="scientific">Raphanus sativus</name>
    <name type="common">Radish</name>
    <name type="synonym">Raphanus raphanistrum var. sativus</name>
    <dbReference type="NCBI Taxonomy" id="3726"/>
    <lineage>
        <taxon>Eukaryota</taxon>
        <taxon>Viridiplantae</taxon>
        <taxon>Streptophyta</taxon>
        <taxon>Embryophyta</taxon>
        <taxon>Tracheophyta</taxon>
        <taxon>Spermatophyta</taxon>
        <taxon>Magnoliopsida</taxon>
        <taxon>eudicotyledons</taxon>
        <taxon>Gunneridae</taxon>
        <taxon>Pentapetalae</taxon>
        <taxon>rosids</taxon>
        <taxon>malvids</taxon>
        <taxon>Brassicales</taxon>
        <taxon>Brassicaceae</taxon>
        <taxon>Brassiceae</taxon>
        <taxon>Raphanus</taxon>
    </lineage>
</organism>